<dbReference type="GO" id="GO:0015485">
    <property type="term" value="F:cholesterol binding"/>
    <property type="evidence" value="ECO:0007669"/>
    <property type="project" value="TreeGrafter"/>
</dbReference>
<comment type="caution">
    <text evidence="13">The sequence shown here is derived from an EMBL/GenBank/DDBJ whole genome shotgun (WGS) entry which is preliminary data.</text>
</comment>
<dbReference type="PANTHER" id="PTHR10612:SF34">
    <property type="entry name" value="APOLIPOPROTEIN D"/>
    <property type="match status" value="1"/>
</dbReference>
<sequence>MRGLGLESSSTGFGPGSVSNYHVTLDRFFPLWLCSPPVKCGGKEELVTHTSAKMSVLREALPDLKTEVAHPVVPYDINLFSHMYFPLCVSDSFLDVPLEVHKVRLQPPSPKMVPALLLLLPALAGLFGAAEGQAFHLGKCPNPPVQENFDVNKYLGRWYEIEKIPVSFEKGSCIQANYSLKENGNVKVINKELRADGTVNQIEGEATQENITEPAKLGVKFFWFMPSAPYWVLATDYENYALVYSCTTIIWLFHMDHVWILGRNPYLPPETVTYLKDILTSNNIEVEKMTITDQMRTFALKPPTDGAPLLLPQVSTMLCGSSQKSTLAVFRGGEGNGNPLQCSCLENPRDGGAWWAAVYGVAQSWTRLKRLSSSSSSSVSWCVKEILFIGIFEEMKDSGEL</sequence>
<dbReference type="FunFam" id="2.40.128.20:FF:000003">
    <property type="entry name" value="Apolipoprotein D"/>
    <property type="match status" value="1"/>
</dbReference>
<dbReference type="AlphaFoldDB" id="A0AAD4ULK4"/>
<keyword evidence="5" id="KW-0964">Secreted</keyword>
<keyword evidence="6" id="KW-0732">Signal</keyword>
<dbReference type="EMBL" id="JAKZEL010000001">
    <property type="protein sequence ID" value="KAI4548286.1"/>
    <property type="molecule type" value="Genomic_DNA"/>
</dbReference>
<dbReference type="InterPro" id="IPR022272">
    <property type="entry name" value="Lipocalin_CS"/>
</dbReference>
<comment type="subcellular location">
    <subcellularLocation>
        <location evidence="1">Secreted</location>
    </subcellularLocation>
</comment>
<organism evidence="13 14">
    <name type="scientific">Ovis ammon polii</name>
    <dbReference type="NCBI Taxonomy" id="230172"/>
    <lineage>
        <taxon>Eukaryota</taxon>
        <taxon>Metazoa</taxon>
        <taxon>Chordata</taxon>
        <taxon>Craniata</taxon>
        <taxon>Vertebrata</taxon>
        <taxon>Euteleostomi</taxon>
        <taxon>Mammalia</taxon>
        <taxon>Eutheria</taxon>
        <taxon>Laurasiatheria</taxon>
        <taxon>Artiodactyla</taxon>
        <taxon>Ruminantia</taxon>
        <taxon>Pecora</taxon>
        <taxon>Bovidae</taxon>
        <taxon>Caprinae</taxon>
        <taxon>Ovis</taxon>
    </lineage>
</organism>
<evidence type="ECO:0000256" key="10">
    <source>
        <dbReference type="ARBA" id="ARBA00023283"/>
    </source>
</evidence>
<dbReference type="InterPro" id="IPR012674">
    <property type="entry name" value="Calycin"/>
</dbReference>
<dbReference type="Proteomes" id="UP001214576">
    <property type="component" value="Unassembled WGS sequence"/>
</dbReference>
<evidence type="ECO:0000256" key="7">
    <source>
        <dbReference type="ARBA" id="ARBA00023121"/>
    </source>
</evidence>
<reference evidence="13" key="1">
    <citation type="submission" date="2022-03" db="EMBL/GenBank/DDBJ databases">
        <title>Genomic analyses of argali, domestic sheep and their hybrids provide insights into chromosomal evolution, heterosis and genetic basis of agronomic traits.</title>
        <authorList>
            <person name="Li M."/>
        </authorList>
    </citation>
    <scope>NUCLEOTIDE SEQUENCE</scope>
    <source>
        <strain evidence="13">CAU-MHL-2022a</strain>
        <tissue evidence="13">Skin</tissue>
    </source>
</reference>
<dbReference type="PANTHER" id="PTHR10612">
    <property type="entry name" value="APOLIPOPROTEIN D"/>
    <property type="match status" value="1"/>
</dbReference>
<evidence type="ECO:0000256" key="3">
    <source>
        <dbReference type="ARBA" id="ARBA00019890"/>
    </source>
</evidence>
<evidence type="ECO:0000259" key="12">
    <source>
        <dbReference type="Pfam" id="PF00061"/>
    </source>
</evidence>
<gene>
    <name evidence="13" type="ORF">MG293_000616</name>
</gene>
<dbReference type="PRINTS" id="PR00179">
    <property type="entry name" value="LIPOCALIN"/>
</dbReference>
<dbReference type="SUPFAM" id="SSF50814">
    <property type="entry name" value="Lipocalins"/>
    <property type="match status" value="1"/>
</dbReference>
<dbReference type="PROSITE" id="PS00213">
    <property type="entry name" value="LIPOCALIN"/>
    <property type="match status" value="1"/>
</dbReference>
<keyword evidence="10" id="KW-0873">Pyrrolidone carboxylic acid</keyword>
<dbReference type="Pfam" id="PF00061">
    <property type="entry name" value="Lipocalin"/>
    <property type="match status" value="1"/>
</dbReference>
<protein>
    <recommendedName>
        <fullName evidence="3">Apolipoprotein D</fullName>
    </recommendedName>
</protein>
<keyword evidence="14" id="KW-1185">Reference proteome</keyword>
<dbReference type="GO" id="GO:0005576">
    <property type="term" value="C:extracellular region"/>
    <property type="evidence" value="ECO:0007669"/>
    <property type="project" value="UniProtKB-SubCell"/>
</dbReference>
<dbReference type="Gene3D" id="2.40.128.20">
    <property type="match status" value="1"/>
</dbReference>
<dbReference type="InterPro" id="IPR002969">
    <property type="entry name" value="ApolipopD"/>
</dbReference>
<accession>A0AAD4ULK4</accession>
<keyword evidence="8" id="KW-1015">Disulfide bond</keyword>
<keyword evidence="4" id="KW-0813">Transport</keyword>
<dbReference type="GO" id="GO:0007420">
    <property type="term" value="P:brain development"/>
    <property type="evidence" value="ECO:0007669"/>
    <property type="project" value="InterPro"/>
</dbReference>
<dbReference type="PRINTS" id="PR02058">
    <property type="entry name" value="APODVERTBRTE"/>
</dbReference>
<evidence type="ECO:0000256" key="11">
    <source>
        <dbReference type="RuleBase" id="RU003695"/>
    </source>
</evidence>
<dbReference type="GO" id="GO:0006869">
    <property type="term" value="P:lipid transport"/>
    <property type="evidence" value="ECO:0007669"/>
    <property type="project" value="InterPro"/>
</dbReference>
<evidence type="ECO:0000313" key="14">
    <source>
        <dbReference type="Proteomes" id="UP001214576"/>
    </source>
</evidence>
<keyword evidence="7" id="KW-0446">Lipid-binding</keyword>
<dbReference type="PRINTS" id="PR01219">
    <property type="entry name" value="APOLIPOPROTD"/>
</dbReference>
<evidence type="ECO:0000256" key="2">
    <source>
        <dbReference type="ARBA" id="ARBA00006889"/>
    </source>
</evidence>
<dbReference type="GO" id="GO:0000302">
    <property type="term" value="P:response to reactive oxygen species"/>
    <property type="evidence" value="ECO:0007669"/>
    <property type="project" value="TreeGrafter"/>
</dbReference>
<dbReference type="GO" id="GO:0005737">
    <property type="term" value="C:cytoplasm"/>
    <property type="evidence" value="ECO:0007669"/>
    <property type="project" value="TreeGrafter"/>
</dbReference>
<dbReference type="InterPro" id="IPR026222">
    <property type="entry name" value="ApoD_vertbrte"/>
</dbReference>
<evidence type="ECO:0000256" key="8">
    <source>
        <dbReference type="ARBA" id="ARBA00023157"/>
    </source>
</evidence>
<evidence type="ECO:0000256" key="4">
    <source>
        <dbReference type="ARBA" id="ARBA00022448"/>
    </source>
</evidence>
<evidence type="ECO:0000256" key="5">
    <source>
        <dbReference type="ARBA" id="ARBA00022525"/>
    </source>
</evidence>
<comment type="similarity">
    <text evidence="2 11">Belongs to the calycin superfamily. Lipocalin family.</text>
</comment>
<evidence type="ECO:0000256" key="6">
    <source>
        <dbReference type="ARBA" id="ARBA00022729"/>
    </source>
</evidence>
<feature type="domain" description="Lipocalin/cytosolic fatty-acid binding" evidence="12">
    <location>
        <begin position="156"/>
        <end position="295"/>
    </location>
</feature>
<evidence type="ECO:0000313" key="13">
    <source>
        <dbReference type="EMBL" id="KAI4548286.1"/>
    </source>
</evidence>
<evidence type="ECO:0000256" key="9">
    <source>
        <dbReference type="ARBA" id="ARBA00023180"/>
    </source>
</evidence>
<name>A0AAD4ULK4_OVIAM</name>
<proteinExistence type="inferred from homology"/>
<dbReference type="InterPro" id="IPR000566">
    <property type="entry name" value="Lipocln_cytosolic_FA-bd_dom"/>
</dbReference>
<dbReference type="GO" id="GO:0006629">
    <property type="term" value="P:lipid metabolic process"/>
    <property type="evidence" value="ECO:0007669"/>
    <property type="project" value="TreeGrafter"/>
</dbReference>
<evidence type="ECO:0000256" key="1">
    <source>
        <dbReference type="ARBA" id="ARBA00004613"/>
    </source>
</evidence>
<dbReference type="CDD" id="cd19437">
    <property type="entry name" value="lipocalin_apoD-like"/>
    <property type="match status" value="1"/>
</dbReference>
<keyword evidence="9" id="KW-0325">Glycoprotein</keyword>
<dbReference type="GO" id="GO:0042246">
    <property type="term" value="P:tissue regeneration"/>
    <property type="evidence" value="ECO:0007669"/>
    <property type="project" value="InterPro"/>
</dbReference>